<dbReference type="EMBL" id="BSYO01000031">
    <property type="protein sequence ID" value="GMH26563.1"/>
    <property type="molecule type" value="Genomic_DNA"/>
</dbReference>
<dbReference type="Proteomes" id="UP001279734">
    <property type="component" value="Unassembled WGS sequence"/>
</dbReference>
<dbReference type="AlphaFoldDB" id="A0AAD3Y2D7"/>
<name>A0AAD3Y2D7_NEPGR</name>
<keyword evidence="3" id="KW-1185">Reference proteome</keyword>
<evidence type="ECO:0000313" key="2">
    <source>
        <dbReference type="EMBL" id="GMH26563.1"/>
    </source>
</evidence>
<gene>
    <name evidence="2" type="ORF">Nepgr_028406</name>
</gene>
<organism evidence="2 3">
    <name type="scientific">Nepenthes gracilis</name>
    <name type="common">Slender pitcher plant</name>
    <dbReference type="NCBI Taxonomy" id="150966"/>
    <lineage>
        <taxon>Eukaryota</taxon>
        <taxon>Viridiplantae</taxon>
        <taxon>Streptophyta</taxon>
        <taxon>Embryophyta</taxon>
        <taxon>Tracheophyta</taxon>
        <taxon>Spermatophyta</taxon>
        <taxon>Magnoliopsida</taxon>
        <taxon>eudicotyledons</taxon>
        <taxon>Gunneridae</taxon>
        <taxon>Pentapetalae</taxon>
        <taxon>Caryophyllales</taxon>
        <taxon>Nepenthaceae</taxon>
        <taxon>Nepenthes</taxon>
    </lineage>
</organism>
<evidence type="ECO:0000313" key="3">
    <source>
        <dbReference type="Proteomes" id="UP001279734"/>
    </source>
</evidence>
<reference evidence="2" key="1">
    <citation type="submission" date="2023-05" db="EMBL/GenBank/DDBJ databases">
        <title>Nepenthes gracilis genome sequencing.</title>
        <authorList>
            <person name="Fukushima K."/>
        </authorList>
    </citation>
    <scope>NUCLEOTIDE SEQUENCE</scope>
    <source>
        <strain evidence="2">SING2019-196</strain>
    </source>
</reference>
<feature type="compositionally biased region" description="Polar residues" evidence="1">
    <location>
        <begin position="1"/>
        <end position="10"/>
    </location>
</feature>
<comment type="caution">
    <text evidence="2">The sequence shown here is derived from an EMBL/GenBank/DDBJ whole genome shotgun (WGS) entry which is preliminary data.</text>
</comment>
<sequence length="104" mass="11133">MPRLLSTVSPSPRAMEAMPGGLVASSGVKDADRTNKSHPYASPVTSARNASLFGAVMATGQDRRTLIEELEDSIAIEGDISIDLSGRWPSITISDDFREKLAKD</sequence>
<feature type="region of interest" description="Disordered" evidence="1">
    <location>
        <begin position="1"/>
        <end position="43"/>
    </location>
</feature>
<proteinExistence type="predicted"/>
<accession>A0AAD3Y2D7</accession>
<evidence type="ECO:0000256" key="1">
    <source>
        <dbReference type="SAM" id="MobiDB-lite"/>
    </source>
</evidence>
<protein>
    <submittedName>
        <fullName evidence="2">Uncharacterized protein</fullName>
    </submittedName>
</protein>